<dbReference type="Proteomes" id="UP000005204">
    <property type="component" value="Unassembled WGS sequence"/>
</dbReference>
<sequence>MKFNCENDLKLEVVEENICHGIIPNISQENKLNLNNDPKDITDSIGSKNYRDKKNGNGKLFVVNAALFGGNNVNETINNFFAATHIFDMPMREIEKDLNETSRRMLIKYAGPVKVFEPWVKIPKNISEDYYHYPTLASCYHRCPSKCPDTYAPVCGVAGVVAREPALMFQNHCYMDVAQCKMKWENKSPTASSSNYIESTFLFCLGDELSSLYRFLPLVRTLQRMGRLKKKGYFRYKFRNMKFFNNLLSYQPKLMG</sequence>
<organism evidence="1 2">
    <name type="scientific">Bombyx mori</name>
    <name type="common">Silk moth</name>
    <dbReference type="NCBI Taxonomy" id="7091"/>
    <lineage>
        <taxon>Eukaryota</taxon>
        <taxon>Metazoa</taxon>
        <taxon>Ecdysozoa</taxon>
        <taxon>Arthropoda</taxon>
        <taxon>Hexapoda</taxon>
        <taxon>Insecta</taxon>
        <taxon>Pterygota</taxon>
        <taxon>Neoptera</taxon>
        <taxon>Endopterygota</taxon>
        <taxon>Lepidoptera</taxon>
        <taxon>Glossata</taxon>
        <taxon>Ditrysia</taxon>
        <taxon>Bombycoidea</taxon>
        <taxon>Bombycidae</taxon>
        <taxon>Bombycinae</taxon>
        <taxon>Bombyx</taxon>
    </lineage>
</organism>
<keyword evidence="2" id="KW-1185">Reference proteome</keyword>
<dbReference type="SUPFAM" id="SSF100895">
    <property type="entry name" value="Kazal-type serine protease inhibitors"/>
    <property type="match status" value="1"/>
</dbReference>
<evidence type="ECO:0000313" key="1">
    <source>
        <dbReference type="EnsemblMetazoa" id="XP_037868213.1"/>
    </source>
</evidence>
<proteinExistence type="predicted"/>
<dbReference type="AlphaFoldDB" id="A0A8R2QX45"/>
<dbReference type="Gene3D" id="3.30.60.30">
    <property type="match status" value="1"/>
</dbReference>
<name>A0A8R2QX45_BOMMO</name>
<reference evidence="2" key="1">
    <citation type="journal article" date="2008" name="Insect Biochem. Mol. Biol.">
        <title>The genome of a lepidopteran model insect, the silkworm Bombyx mori.</title>
        <authorList>
            <consortium name="International Silkworm Genome Consortium"/>
        </authorList>
    </citation>
    <scope>NUCLEOTIDE SEQUENCE [LARGE SCALE GENOMIC DNA]</scope>
    <source>
        <strain evidence="2">p50T</strain>
    </source>
</reference>
<evidence type="ECO:0000313" key="2">
    <source>
        <dbReference type="Proteomes" id="UP000005204"/>
    </source>
</evidence>
<dbReference type="EnsemblMetazoa" id="XM_038012285.1">
    <property type="protein sequence ID" value="XP_037868213.1"/>
    <property type="gene ID" value="LOC119628782"/>
</dbReference>
<protein>
    <submittedName>
        <fullName evidence="1">Uncharacterized protein</fullName>
    </submittedName>
</protein>
<accession>A0A8R2QX45</accession>
<dbReference type="CDD" id="cd00104">
    <property type="entry name" value="KAZAL_FS"/>
    <property type="match status" value="1"/>
</dbReference>
<dbReference type="InterPro" id="IPR036058">
    <property type="entry name" value="Kazal_dom_sf"/>
</dbReference>
<reference evidence="1" key="2">
    <citation type="submission" date="2022-06" db="UniProtKB">
        <authorList>
            <consortium name="EnsemblMetazoa"/>
        </authorList>
    </citation>
    <scope>IDENTIFICATION</scope>
    <source>
        <strain evidence="1">p50T (Dazao)</strain>
    </source>
</reference>